<evidence type="ECO:0000313" key="12">
    <source>
        <dbReference type="EMBL" id="RDU73672.1"/>
    </source>
</evidence>
<evidence type="ECO:0000256" key="10">
    <source>
        <dbReference type="RuleBase" id="RU367011"/>
    </source>
</evidence>
<gene>
    <name evidence="12" type="ORF">CQA66_00310</name>
</gene>
<dbReference type="CDD" id="cd03124">
    <property type="entry name" value="alpha_CA_prokaryotic_like"/>
    <property type="match status" value="1"/>
</dbReference>
<keyword evidence="8 10" id="KW-0456">Lyase</keyword>
<dbReference type="AlphaFoldDB" id="A0A3D8J8B6"/>
<name>A0A3D8J8B6_9HELI</name>
<dbReference type="InterPro" id="IPR023561">
    <property type="entry name" value="Carbonic_anhydrase_a-class"/>
</dbReference>
<evidence type="ECO:0000256" key="2">
    <source>
        <dbReference type="ARBA" id="ARBA00002904"/>
    </source>
</evidence>
<proteinExistence type="inferred from homology"/>
<comment type="caution">
    <text evidence="12">The sequence shown here is derived from an EMBL/GenBank/DDBJ whole genome shotgun (WGS) entry which is preliminary data.</text>
</comment>
<comment type="cofactor">
    <cofactor evidence="1 10">
        <name>Zn(2+)</name>
        <dbReference type="ChEBI" id="CHEBI:29105"/>
    </cofactor>
</comment>
<dbReference type="GO" id="GO:0008270">
    <property type="term" value="F:zinc ion binding"/>
    <property type="evidence" value="ECO:0007669"/>
    <property type="project" value="UniProtKB-UniRule"/>
</dbReference>
<reference evidence="12 13" key="1">
    <citation type="submission" date="2018-04" db="EMBL/GenBank/DDBJ databases">
        <title>Novel Campyloabacter and Helicobacter Species and Strains.</title>
        <authorList>
            <person name="Mannion A.J."/>
            <person name="Shen Z."/>
            <person name="Fox J.G."/>
        </authorList>
    </citation>
    <scope>NUCLEOTIDE SEQUENCE [LARGE SCALE GENOMIC DNA]</scope>
    <source>
        <strain evidence="12 13">MIT 97-5075</strain>
    </source>
</reference>
<keyword evidence="6 10" id="KW-0479">Metal-binding</keyword>
<comment type="function">
    <text evidence="2 10">Reversible hydration of carbon dioxide.</text>
</comment>
<organism evidence="12 13">
    <name type="scientific">Helicobacter aurati</name>
    <dbReference type="NCBI Taxonomy" id="137778"/>
    <lineage>
        <taxon>Bacteria</taxon>
        <taxon>Pseudomonadati</taxon>
        <taxon>Campylobacterota</taxon>
        <taxon>Epsilonproteobacteria</taxon>
        <taxon>Campylobacterales</taxon>
        <taxon>Helicobacteraceae</taxon>
        <taxon>Helicobacter</taxon>
    </lineage>
</organism>
<sequence length="249" mass="27585">MKLFLKNTVIAALLLTFSYGADHHVHWSYSGSTGPKVWGDLDESYASCKTEKFQSPINILDSETIKVNANFSLKKTYANYSSNIVNNGHTVQVGFNGDNSLAFNDVDYKLIQLHFHTPSENQVNGKSYPAEVHLVHKDSEGNILVIGIFITEGKANPALQSIIKAVPNKVNVTKPFKDIALQTLLPQKMGYYEFQGSLTTPPCSGNVTWVVMQESIQASKSQLQALHKILKDNARDIQPLNGRTVNVSY</sequence>
<dbReference type="Gene3D" id="3.10.200.10">
    <property type="entry name" value="Alpha carbonic anhydrase"/>
    <property type="match status" value="1"/>
</dbReference>
<evidence type="ECO:0000256" key="6">
    <source>
        <dbReference type="ARBA" id="ARBA00022723"/>
    </source>
</evidence>
<comment type="catalytic activity">
    <reaction evidence="9 10">
        <text>hydrogencarbonate + H(+) = CO2 + H2O</text>
        <dbReference type="Rhea" id="RHEA:10748"/>
        <dbReference type="ChEBI" id="CHEBI:15377"/>
        <dbReference type="ChEBI" id="CHEBI:15378"/>
        <dbReference type="ChEBI" id="CHEBI:16526"/>
        <dbReference type="ChEBI" id="CHEBI:17544"/>
        <dbReference type="EC" id="4.2.1.1"/>
    </reaction>
</comment>
<evidence type="ECO:0000313" key="13">
    <source>
        <dbReference type="Proteomes" id="UP000256424"/>
    </source>
</evidence>
<dbReference type="PANTHER" id="PTHR18952">
    <property type="entry name" value="CARBONIC ANHYDRASE"/>
    <property type="match status" value="1"/>
</dbReference>
<feature type="signal peptide" evidence="10">
    <location>
        <begin position="1"/>
        <end position="21"/>
    </location>
</feature>
<dbReference type="EMBL" id="NXLW01000001">
    <property type="protein sequence ID" value="RDU73672.1"/>
    <property type="molecule type" value="Genomic_DNA"/>
</dbReference>
<dbReference type="PROSITE" id="PS00162">
    <property type="entry name" value="ALPHA_CA_1"/>
    <property type="match status" value="1"/>
</dbReference>
<dbReference type="SUPFAM" id="SSF51069">
    <property type="entry name" value="Carbonic anhydrase"/>
    <property type="match status" value="1"/>
</dbReference>
<evidence type="ECO:0000256" key="4">
    <source>
        <dbReference type="ARBA" id="ARBA00012925"/>
    </source>
</evidence>
<protein>
    <recommendedName>
        <fullName evidence="5 10">Carbonic anhydrase</fullName>
        <ecNumber evidence="4 10">4.2.1.1</ecNumber>
    </recommendedName>
</protein>
<evidence type="ECO:0000256" key="9">
    <source>
        <dbReference type="ARBA" id="ARBA00048348"/>
    </source>
</evidence>
<evidence type="ECO:0000256" key="7">
    <source>
        <dbReference type="ARBA" id="ARBA00022833"/>
    </source>
</evidence>
<dbReference type="PROSITE" id="PS51144">
    <property type="entry name" value="ALPHA_CA_2"/>
    <property type="match status" value="1"/>
</dbReference>
<dbReference type="OrthoDB" id="5327615at2"/>
<evidence type="ECO:0000256" key="5">
    <source>
        <dbReference type="ARBA" id="ARBA00014628"/>
    </source>
</evidence>
<keyword evidence="13" id="KW-1185">Reference proteome</keyword>
<keyword evidence="7 10" id="KW-0862">Zinc</keyword>
<accession>A0A3D8J8B6</accession>
<dbReference type="PANTHER" id="PTHR18952:SF265">
    <property type="entry name" value="CARBONIC ANHYDRASE"/>
    <property type="match status" value="1"/>
</dbReference>
<dbReference type="Pfam" id="PF00194">
    <property type="entry name" value="Carb_anhydrase"/>
    <property type="match status" value="1"/>
</dbReference>
<dbReference type="RefSeq" id="WP_104762505.1">
    <property type="nucleotide sequence ID" value="NZ_FZPM01000005.1"/>
</dbReference>
<dbReference type="SMART" id="SM01057">
    <property type="entry name" value="Carb_anhydrase"/>
    <property type="match status" value="1"/>
</dbReference>
<feature type="domain" description="Alpha-carbonic anhydrase" evidence="11">
    <location>
        <begin position="25"/>
        <end position="249"/>
    </location>
</feature>
<dbReference type="InterPro" id="IPR018338">
    <property type="entry name" value="Carbonic_anhydrase_a-class_CS"/>
</dbReference>
<evidence type="ECO:0000256" key="1">
    <source>
        <dbReference type="ARBA" id="ARBA00001947"/>
    </source>
</evidence>
<dbReference type="EC" id="4.2.1.1" evidence="4 10"/>
<dbReference type="Proteomes" id="UP000256424">
    <property type="component" value="Unassembled WGS sequence"/>
</dbReference>
<feature type="chain" id="PRO_5025097228" description="Carbonic anhydrase" evidence="10">
    <location>
        <begin position="22"/>
        <end position="249"/>
    </location>
</feature>
<dbReference type="InterPro" id="IPR041891">
    <property type="entry name" value="Alpha_CA_prokaryot-like"/>
</dbReference>
<comment type="similarity">
    <text evidence="3 10">Belongs to the alpha-carbonic anhydrase family.</text>
</comment>
<keyword evidence="10" id="KW-0732">Signal</keyword>
<dbReference type="InterPro" id="IPR001148">
    <property type="entry name" value="CA_dom"/>
</dbReference>
<evidence type="ECO:0000256" key="3">
    <source>
        <dbReference type="ARBA" id="ARBA00010718"/>
    </source>
</evidence>
<evidence type="ECO:0000256" key="8">
    <source>
        <dbReference type="ARBA" id="ARBA00023239"/>
    </source>
</evidence>
<dbReference type="GO" id="GO:0004089">
    <property type="term" value="F:carbonate dehydratase activity"/>
    <property type="evidence" value="ECO:0007669"/>
    <property type="project" value="UniProtKB-UniRule"/>
</dbReference>
<dbReference type="InterPro" id="IPR036398">
    <property type="entry name" value="CA_dom_sf"/>
</dbReference>
<evidence type="ECO:0000259" key="11">
    <source>
        <dbReference type="PROSITE" id="PS51144"/>
    </source>
</evidence>